<organism evidence="3 4">
    <name type="scientific">Solimonas terrae</name>
    <dbReference type="NCBI Taxonomy" id="1396819"/>
    <lineage>
        <taxon>Bacteria</taxon>
        <taxon>Pseudomonadati</taxon>
        <taxon>Pseudomonadota</taxon>
        <taxon>Gammaproteobacteria</taxon>
        <taxon>Nevskiales</taxon>
        <taxon>Nevskiaceae</taxon>
        <taxon>Solimonas</taxon>
    </lineage>
</organism>
<evidence type="ECO:0000313" key="3">
    <source>
        <dbReference type="EMBL" id="NGY07057.1"/>
    </source>
</evidence>
<proteinExistence type="predicted"/>
<gene>
    <name evidence="3" type="ORF">G7Y85_19965</name>
</gene>
<dbReference type="EMBL" id="JAAMOW010000015">
    <property type="protein sequence ID" value="NGY07057.1"/>
    <property type="molecule type" value="Genomic_DNA"/>
</dbReference>
<dbReference type="SUPFAM" id="SSF51230">
    <property type="entry name" value="Single hybrid motif"/>
    <property type="match status" value="1"/>
</dbReference>
<keyword evidence="1" id="KW-0472">Membrane</keyword>
<reference evidence="3 4" key="1">
    <citation type="journal article" date="2014" name="Int. J. Syst. Evol. Microbiol.">
        <title>Solimonas terrae sp. nov., isolated from soil.</title>
        <authorList>
            <person name="Kim S.J."/>
            <person name="Moon J.Y."/>
            <person name="Weon H.Y."/>
            <person name="Ahn J.H."/>
            <person name="Chen W.M."/>
            <person name="Kwon S.W."/>
        </authorList>
    </citation>
    <scope>NUCLEOTIDE SEQUENCE [LARGE SCALE GENOMIC DNA]</scope>
    <source>
        <strain evidence="3 4">KIS83-12</strain>
    </source>
</reference>
<dbReference type="Proteomes" id="UP000472676">
    <property type="component" value="Unassembled WGS sequence"/>
</dbReference>
<dbReference type="PANTHER" id="PTHR30386">
    <property type="entry name" value="MEMBRANE FUSION SUBUNIT OF EMRAB-TOLC MULTIDRUG EFFLUX PUMP"/>
    <property type="match status" value="1"/>
</dbReference>
<accession>A0A6M2BZ89</accession>
<comment type="caution">
    <text evidence="3">The sequence shown here is derived from an EMBL/GenBank/DDBJ whole genome shotgun (WGS) entry which is preliminary data.</text>
</comment>
<keyword evidence="4" id="KW-1185">Reference proteome</keyword>
<evidence type="ECO:0000313" key="4">
    <source>
        <dbReference type="Proteomes" id="UP000472676"/>
    </source>
</evidence>
<keyword evidence="1" id="KW-1133">Transmembrane helix</keyword>
<dbReference type="Pfam" id="PF26002">
    <property type="entry name" value="Beta-barrel_AprE"/>
    <property type="match status" value="1"/>
</dbReference>
<sequence length="363" mass="39824">MSSLYRREALAARNAAPYGRIVLIQPPSLRLLGAVAIAFAIVVVLFLIFGSYTRHNTVSGQLLPDAGLIKIYSPITGVVLERHVQENQQVKPGDVLFVVSGERSLGVRDSGAQAERTDGIGSNVPAASKSAELSRQLDLLDQQIETQRKRLDIGRNAIQAYAGLVAKRYVSREQLQEKQAGFLEQESQLQILERERISLSHELDLQYLVITATQAGTATTVTADVGQTAESDRPLLCIVPANSELHAELMAPSRAVGFVRPGDRVSLRYPAYPYQKFGRYGGTVSFVSKTSLPSGESSLYGQSPATGEPAYEIRVKLDRQSVDAYGRAQPLRSGMTLEADLLQDRRRLYEWVLDPLLSLNGQT</sequence>
<evidence type="ECO:0000259" key="2">
    <source>
        <dbReference type="Pfam" id="PF26002"/>
    </source>
</evidence>
<dbReference type="PANTHER" id="PTHR30386:SF28">
    <property type="entry name" value="EXPORTED PROTEIN"/>
    <property type="match status" value="1"/>
</dbReference>
<dbReference type="SUPFAM" id="SSF111369">
    <property type="entry name" value="HlyD-like secretion proteins"/>
    <property type="match status" value="1"/>
</dbReference>
<evidence type="ECO:0000256" key="1">
    <source>
        <dbReference type="SAM" id="Phobius"/>
    </source>
</evidence>
<feature type="domain" description="AprE-like beta-barrel" evidence="2">
    <location>
        <begin position="247"/>
        <end position="341"/>
    </location>
</feature>
<dbReference type="InterPro" id="IPR058982">
    <property type="entry name" value="Beta-barrel_AprE"/>
</dbReference>
<dbReference type="InterPro" id="IPR011053">
    <property type="entry name" value="Single_hybrid_motif"/>
</dbReference>
<dbReference type="InterPro" id="IPR050739">
    <property type="entry name" value="MFP"/>
</dbReference>
<protein>
    <submittedName>
        <fullName evidence="3">HlyD family efflux transporter periplasmic adaptor subunit</fullName>
    </submittedName>
</protein>
<dbReference type="Gene3D" id="2.40.50.100">
    <property type="match status" value="1"/>
</dbReference>
<dbReference type="Gene3D" id="2.40.30.170">
    <property type="match status" value="1"/>
</dbReference>
<feature type="transmembrane region" description="Helical" evidence="1">
    <location>
        <begin position="29"/>
        <end position="52"/>
    </location>
</feature>
<keyword evidence="1" id="KW-0812">Transmembrane</keyword>
<dbReference type="RefSeq" id="WP_166261779.1">
    <property type="nucleotide sequence ID" value="NZ_JAAMOW010000015.1"/>
</dbReference>
<dbReference type="AlphaFoldDB" id="A0A6M2BZ89"/>
<name>A0A6M2BZ89_9GAMM</name>